<dbReference type="InterPro" id="IPR052043">
    <property type="entry name" value="PolySaccharide_Degr_Enz"/>
</dbReference>
<proteinExistence type="predicted"/>
<dbReference type="PANTHER" id="PTHR33886:SF8">
    <property type="entry name" value="UNSATURATED RHAMNOGALACTURONAN HYDROLASE (EUROFUNG)"/>
    <property type="match status" value="1"/>
</dbReference>
<keyword evidence="1" id="KW-0378">Hydrolase</keyword>
<dbReference type="Gene3D" id="1.50.10.10">
    <property type="match status" value="1"/>
</dbReference>
<dbReference type="InterPro" id="IPR010905">
    <property type="entry name" value="Glyco_hydro_88"/>
</dbReference>
<dbReference type="GO" id="GO:0016787">
    <property type="term" value="F:hydrolase activity"/>
    <property type="evidence" value="ECO:0007669"/>
    <property type="project" value="UniProtKB-KW"/>
</dbReference>
<reference evidence="2 3" key="1">
    <citation type="submission" date="2018-08" db="EMBL/GenBank/DDBJ databases">
        <title>A genome reference for cultivated species of the human gut microbiota.</title>
        <authorList>
            <person name="Zou Y."/>
            <person name="Xue W."/>
            <person name="Luo G."/>
        </authorList>
    </citation>
    <scope>NUCLEOTIDE SEQUENCE [LARGE SCALE GENOMIC DNA]</scope>
    <source>
        <strain evidence="2 3">AM27-11</strain>
    </source>
</reference>
<dbReference type="RefSeq" id="WP_118930474.1">
    <property type="nucleotide sequence ID" value="NZ_QSKW01000026.1"/>
</dbReference>
<evidence type="ECO:0008006" key="4">
    <source>
        <dbReference type="Google" id="ProtNLM"/>
    </source>
</evidence>
<protein>
    <recommendedName>
        <fullName evidence="4">Glycosyl hydrolase family 88</fullName>
    </recommendedName>
</protein>
<evidence type="ECO:0000256" key="1">
    <source>
        <dbReference type="ARBA" id="ARBA00022801"/>
    </source>
</evidence>
<dbReference type="Pfam" id="PF07470">
    <property type="entry name" value="Glyco_hydro_88"/>
    <property type="match status" value="1"/>
</dbReference>
<dbReference type="Proteomes" id="UP000286271">
    <property type="component" value="Unassembled WGS sequence"/>
</dbReference>
<comment type="caution">
    <text evidence="2">The sequence shown here is derived from an EMBL/GenBank/DDBJ whole genome shotgun (WGS) entry which is preliminary data.</text>
</comment>
<dbReference type="AlphaFoldDB" id="A0A414LHN9"/>
<dbReference type="GO" id="GO:0005975">
    <property type="term" value="P:carbohydrate metabolic process"/>
    <property type="evidence" value="ECO:0007669"/>
    <property type="project" value="InterPro"/>
</dbReference>
<dbReference type="PANTHER" id="PTHR33886">
    <property type="entry name" value="UNSATURATED RHAMNOGALACTURONAN HYDROLASE (EUROFUNG)"/>
    <property type="match status" value="1"/>
</dbReference>
<evidence type="ECO:0000313" key="2">
    <source>
        <dbReference type="EMBL" id="RHE94188.1"/>
    </source>
</evidence>
<dbReference type="SUPFAM" id="SSF48208">
    <property type="entry name" value="Six-hairpin glycosidases"/>
    <property type="match status" value="1"/>
</dbReference>
<accession>A0A414LHN9</accession>
<dbReference type="InterPro" id="IPR008928">
    <property type="entry name" value="6-hairpin_glycosidase_sf"/>
</dbReference>
<gene>
    <name evidence="2" type="ORF">DW707_13955</name>
</gene>
<evidence type="ECO:0000313" key="3">
    <source>
        <dbReference type="Proteomes" id="UP000286271"/>
    </source>
</evidence>
<name>A0A414LHN9_9FIRM</name>
<sequence length="265" mass="30798">MDFDKTIGGYLENTEWKGRTDIGCLLNGCRQMYAATQDERYQKFILQYVEKMSEEWENVFSKTDVTKKINAGSAWIFAYEKTGEEKYKEYIERMKDDLMGLSRTAEGSLCEEGDHKKLMTGQHLYEVLPFYMEYETRYHNKAGYNDIVNQLTEMRSGKDAIWYVMALIDVLDHMSIEIFEHYKSLQEIFKKTIKCIPLGGDAKMQKVCMGYAILKACNIGILNPEKYLETGRTLIDGAIDEPFDQKDDVSMGIMMMAYAQFIRVM</sequence>
<organism evidence="2 3">
    <name type="scientific">Roseburia inulinivorans</name>
    <dbReference type="NCBI Taxonomy" id="360807"/>
    <lineage>
        <taxon>Bacteria</taxon>
        <taxon>Bacillati</taxon>
        <taxon>Bacillota</taxon>
        <taxon>Clostridia</taxon>
        <taxon>Lachnospirales</taxon>
        <taxon>Lachnospiraceae</taxon>
        <taxon>Roseburia</taxon>
    </lineage>
</organism>
<dbReference type="InterPro" id="IPR012341">
    <property type="entry name" value="6hp_glycosidase-like_sf"/>
</dbReference>
<dbReference type="EMBL" id="QSKW01000026">
    <property type="protein sequence ID" value="RHE94188.1"/>
    <property type="molecule type" value="Genomic_DNA"/>
</dbReference>